<gene>
    <name evidence="1" type="ORF">FHS99_000388</name>
</gene>
<evidence type="ECO:0000313" key="1">
    <source>
        <dbReference type="EMBL" id="MBB5727932.1"/>
    </source>
</evidence>
<organism evidence="1 2">
    <name type="scientific">Sphingomonas prati</name>
    <dbReference type="NCBI Taxonomy" id="1843237"/>
    <lineage>
        <taxon>Bacteria</taxon>
        <taxon>Pseudomonadati</taxon>
        <taxon>Pseudomonadota</taxon>
        <taxon>Alphaproteobacteria</taxon>
        <taxon>Sphingomonadales</taxon>
        <taxon>Sphingomonadaceae</taxon>
        <taxon>Sphingomonas</taxon>
    </lineage>
</organism>
<dbReference type="AlphaFoldDB" id="A0A7W9BPY1"/>
<evidence type="ECO:0000313" key="2">
    <source>
        <dbReference type="Proteomes" id="UP000546701"/>
    </source>
</evidence>
<comment type="caution">
    <text evidence="1">The sequence shown here is derived from an EMBL/GenBank/DDBJ whole genome shotgun (WGS) entry which is preliminary data.</text>
</comment>
<protein>
    <submittedName>
        <fullName evidence="1">Uncharacterized protein</fullName>
    </submittedName>
</protein>
<dbReference type="Proteomes" id="UP000546701">
    <property type="component" value="Unassembled WGS sequence"/>
</dbReference>
<proteinExistence type="predicted"/>
<reference evidence="1 2" key="1">
    <citation type="submission" date="2020-08" db="EMBL/GenBank/DDBJ databases">
        <title>Genomic Encyclopedia of Type Strains, Phase IV (KMG-IV): sequencing the most valuable type-strain genomes for metagenomic binning, comparative biology and taxonomic classification.</title>
        <authorList>
            <person name="Goeker M."/>
        </authorList>
    </citation>
    <scope>NUCLEOTIDE SEQUENCE [LARGE SCALE GENOMIC DNA]</scope>
    <source>
        <strain evidence="1 2">DSM 103336</strain>
    </source>
</reference>
<sequence>MSPYHVQVINFPSMSCVNFALSAGDVGGEPTYCYEPRTARLVWENSDVE</sequence>
<accession>A0A7W9BPY1</accession>
<name>A0A7W9BPY1_9SPHN</name>
<keyword evidence="2" id="KW-1185">Reference proteome</keyword>
<dbReference type="EMBL" id="JACIJR010000001">
    <property type="protein sequence ID" value="MBB5727932.1"/>
    <property type="molecule type" value="Genomic_DNA"/>
</dbReference>